<feature type="non-terminal residue" evidence="2">
    <location>
        <position position="1"/>
    </location>
</feature>
<evidence type="ECO:0000313" key="3">
    <source>
        <dbReference type="Proteomes" id="UP000310168"/>
    </source>
</evidence>
<gene>
    <name evidence="2" type="ORF">EZH24_12270</name>
</gene>
<sequence length="185" mass="20996">QKQIKILLTLITVLILAVSCAKNNPNNPTSTTQDYVFIDTSSSTGDFEWTAEKKSYYESNWKNTFAVRDLYDKNNTSIIGKTYENLDYDYLGTDPATKAYYKGATNVFIGGKNYIGGLYYTPNGSYNTWRIIFAFEGTDGAYVTWTSTSDYDKQNPEKGPNADANWYESTFTVDAQYANAFIRFK</sequence>
<keyword evidence="1" id="KW-0732">Signal</keyword>
<feature type="signal peptide" evidence="1">
    <location>
        <begin position="1"/>
        <end position="21"/>
    </location>
</feature>
<accession>A0ABY2TME9</accession>
<organism evidence="2 3">
    <name type="scientific">Brachyspira catarrhinii</name>
    <dbReference type="NCBI Taxonomy" id="2528966"/>
    <lineage>
        <taxon>Bacteria</taxon>
        <taxon>Pseudomonadati</taxon>
        <taxon>Spirochaetota</taxon>
        <taxon>Spirochaetia</taxon>
        <taxon>Brachyspirales</taxon>
        <taxon>Brachyspiraceae</taxon>
        <taxon>Brachyspira</taxon>
    </lineage>
</organism>
<reference evidence="2 3" key="1">
    <citation type="journal article" date="2019" name="Anaerobe">
        <title>Brachyspira catarrhinii sp. nov., an anaerobic intestinal spirochaete isolated from vervet monkeys may have been misidentified as Brachyspira aalborgi in previous studies.</title>
        <authorList>
            <person name="Phillips N.D."/>
            <person name="La T."/>
            <person name="Hampson D.J."/>
        </authorList>
    </citation>
    <scope>NUCLEOTIDE SEQUENCE [LARGE SCALE GENOMIC DNA]</scope>
    <source>
        <strain evidence="2 3">Z12</strain>
    </source>
</reference>
<dbReference type="RefSeq" id="WP_137999344.1">
    <property type="nucleotide sequence ID" value="NZ_SJDU01000556.1"/>
</dbReference>
<proteinExistence type="predicted"/>
<dbReference type="EMBL" id="SJDU01000556">
    <property type="protein sequence ID" value="TKZ26324.1"/>
    <property type="molecule type" value="Genomic_DNA"/>
</dbReference>
<name>A0ABY2TME9_9SPIR</name>
<feature type="chain" id="PRO_5046760583" evidence="1">
    <location>
        <begin position="22"/>
        <end position="185"/>
    </location>
</feature>
<protein>
    <submittedName>
        <fullName evidence="2">Uncharacterized protein</fullName>
    </submittedName>
</protein>
<keyword evidence="3" id="KW-1185">Reference proteome</keyword>
<evidence type="ECO:0000313" key="2">
    <source>
        <dbReference type="EMBL" id="TKZ26324.1"/>
    </source>
</evidence>
<comment type="caution">
    <text evidence="2">The sequence shown here is derived from an EMBL/GenBank/DDBJ whole genome shotgun (WGS) entry which is preliminary data.</text>
</comment>
<dbReference type="Proteomes" id="UP000310168">
    <property type="component" value="Unassembled WGS sequence"/>
</dbReference>
<evidence type="ECO:0000256" key="1">
    <source>
        <dbReference type="SAM" id="SignalP"/>
    </source>
</evidence>